<protein>
    <submittedName>
        <fullName evidence="1">Uncharacterized protein</fullName>
    </submittedName>
</protein>
<name>L8WEC2_THACA</name>
<sequence>MRLVMLGMHPQLLFASLKIQIPDSRNLQVLAYMDVGVKPFGKQSYGPYHSRPVDLSINRTAYVGFNFIPNYLEARVEAMVLTCAIMALLQLKPGSQYFVEILRMG</sequence>
<dbReference type="HOGENOM" id="CLU_2238419_0_0_1"/>
<dbReference type="AlphaFoldDB" id="L8WEC2"/>
<dbReference type="EMBL" id="AFRT01003271">
    <property type="protein sequence ID" value="ELU36546.1"/>
    <property type="molecule type" value="Genomic_DNA"/>
</dbReference>
<evidence type="ECO:0000313" key="2">
    <source>
        <dbReference type="Proteomes" id="UP000011668"/>
    </source>
</evidence>
<comment type="caution">
    <text evidence="1">The sequence shown here is derived from an EMBL/GenBank/DDBJ whole genome shotgun (WGS) entry which is preliminary data.</text>
</comment>
<accession>L8WEC2</accession>
<gene>
    <name evidence="1" type="ORF">AG1IA_09421</name>
</gene>
<dbReference type="Proteomes" id="UP000011668">
    <property type="component" value="Unassembled WGS sequence"/>
</dbReference>
<evidence type="ECO:0000313" key="1">
    <source>
        <dbReference type="EMBL" id="ELU36546.1"/>
    </source>
</evidence>
<reference evidence="1 2" key="1">
    <citation type="journal article" date="2013" name="Nat. Commun.">
        <title>The evolution and pathogenic mechanisms of the rice sheath blight pathogen.</title>
        <authorList>
            <person name="Zheng A."/>
            <person name="Lin R."/>
            <person name="Xu L."/>
            <person name="Qin P."/>
            <person name="Tang C."/>
            <person name="Ai P."/>
            <person name="Zhang D."/>
            <person name="Liu Y."/>
            <person name="Sun Z."/>
            <person name="Feng H."/>
            <person name="Wang Y."/>
            <person name="Chen Y."/>
            <person name="Liang X."/>
            <person name="Fu R."/>
            <person name="Li Q."/>
            <person name="Zhang J."/>
            <person name="Yu X."/>
            <person name="Xie Z."/>
            <person name="Ding L."/>
            <person name="Guan P."/>
            <person name="Tang J."/>
            <person name="Liang Y."/>
            <person name="Wang S."/>
            <person name="Deng Q."/>
            <person name="Li S."/>
            <person name="Zhu J."/>
            <person name="Wang L."/>
            <person name="Liu H."/>
            <person name="Li P."/>
        </authorList>
    </citation>
    <scope>NUCLEOTIDE SEQUENCE [LARGE SCALE GENOMIC DNA]</scope>
    <source>
        <strain evidence="2">AG-1 IA</strain>
    </source>
</reference>
<keyword evidence="2" id="KW-1185">Reference proteome</keyword>
<organism evidence="1 2">
    <name type="scientific">Thanatephorus cucumeris (strain AG1-IA)</name>
    <name type="common">Rice sheath blight fungus</name>
    <name type="synonym">Rhizoctonia solani</name>
    <dbReference type="NCBI Taxonomy" id="983506"/>
    <lineage>
        <taxon>Eukaryota</taxon>
        <taxon>Fungi</taxon>
        <taxon>Dikarya</taxon>
        <taxon>Basidiomycota</taxon>
        <taxon>Agaricomycotina</taxon>
        <taxon>Agaricomycetes</taxon>
        <taxon>Cantharellales</taxon>
        <taxon>Ceratobasidiaceae</taxon>
        <taxon>Rhizoctonia</taxon>
        <taxon>Rhizoctonia solani AG-1</taxon>
    </lineage>
</organism>
<proteinExistence type="predicted"/>